<accession>A0A948RWP0</accession>
<name>A0A948RWP0_UNCEI</name>
<protein>
    <submittedName>
        <fullName evidence="1">Uncharacterized protein</fullName>
    </submittedName>
</protein>
<dbReference type="AlphaFoldDB" id="A0A948RWP0"/>
<dbReference type="SUPFAM" id="SSF144064">
    <property type="entry name" value="Heme iron utilization protein-like"/>
    <property type="match status" value="1"/>
</dbReference>
<gene>
    <name evidence="1" type="ORF">KJ970_15035</name>
</gene>
<sequence>MEGQTITIRKFLDQFAVVEGTIFNIGHESASVDLNGTFRWSDEGDWVSLVRKGCGCEIHLKKSALCNIVLGSTQTGFGGNPFMDVVDEEGRRILRVYLHTPEAQKVVQALREKMGNPESIAIKH</sequence>
<evidence type="ECO:0000313" key="1">
    <source>
        <dbReference type="EMBL" id="MBU2692235.1"/>
    </source>
</evidence>
<dbReference type="Proteomes" id="UP000777784">
    <property type="component" value="Unassembled WGS sequence"/>
</dbReference>
<comment type="caution">
    <text evidence="1">The sequence shown here is derived from an EMBL/GenBank/DDBJ whole genome shotgun (WGS) entry which is preliminary data.</text>
</comment>
<proteinExistence type="predicted"/>
<reference evidence="1" key="1">
    <citation type="submission" date="2021-05" db="EMBL/GenBank/DDBJ databases">
        <title>Energy efficiency and biological interactions define the core microbiome of deep oligotrophic groundwater.</title>
        <authorList>
            <person name="Mehrshad M."/>
            <person name="Lopez-Fernandez M."/>
            <person name="Bell E."/>
            <person name="Bernier-Latmani R."/>
            <person name="Bertilsson S."/>
            <person name="Dopson M."/>
        </authorList>
    </citation>
    <scope>NUCLEOTIDE SEQUENCE</scope>
    <source>
        <strain evidence="1">Modern_marine.mb.64</strain>
    </source>
</reference>
<evidence type="ECO:0000313" key="2">
    <source>
        <dbReference type="Proteomes" id="UP000777784"/>
    </source>
</evidence>
<organism evidence="1 2">
    <name type="scientific">Eiseniibacteriota bacterium</name>
    <dbReference type="NCBI Taxonomy" id="2212470"/>
    <lineage>
        <taxon>Bacteria</taxon>
        <taxon>Candidatus Eiseniibacteriota</taxon>
    </lineage>
</organism>
<dbReference type="EMBL" id="JAHJDP010000087">
    <property type="protein sequence ID" value="MBU2692235.1"/>
    <property type="molecule type" value="Genomic_DNA"/>
</dbReference>